<keyword evidence="3" id="KW-1185">Reference proteome</keyword>
<dbReference type="Proteomes" id="UP000320593">
    <property type="component" value="Unassembled WGS sequence"/>
</dbReference>
<dbReference type="GO" id="GO:0016747">
    <property type="term" value="F:acyltransferase activity, transferring groups other than amino-acyl groups"/>
    <property type="evidence" value="ECO:0007669"/>
    <property type="project" value="InterPro"/>
</dbReference>
<dbReference type="InterPro" id="IPR016181">
    <property type="entry name" value="Acyl_CoA_acyltransferase"/>
</dbReference>
<keyword evidence="2" id="KW-0808">Transferase</keyword>
<dbReference type="Pfam" id="PF13302">
    <property type="entry name" value="Acetyltransf_3"/>
    <property type="match status" value="1"/>
</dbReference>
<dbReference type="SUPFAM" id="SSF55729">
    <property type="entry name" value="Acyl-CoA N-acyltransferases (Nat)"/>
    <property type="match status" value="1"/>
</dbReference>
<organism evidence="2 3">
    <name type="scientific">Roseibium hamelinense</name>
    <dbReference type="NCBI Taxonomy" id="150831"/>
    <lineage>
        <taxon>Bacteria</taxon>
        <taxon>Pseudomonadati</taxon>
        <taxon>Pseudomonadota</taxon>
        <taxon>Alphaproteobacteria</taxon>
        <taxon>Hyphomicrobiales</taxon>
        <taxon>Stappiaceae</taxon>
        <taxon>Roseibium</taxon>
    </lineage>
</organism>
<dbReference type="Gene3D" id="3.40.630.30">
    <property type="match status" value="1"/>
</dbReference>
<dbReference type="AlphaFoldDB" id="A0A562STP4"/>
<comment type="caution">
    <text evidence="2">The sequence shown here is derived from an EMBL/GenBank/DDBJ whole genome shotgun (WGS) entry which is preliminary data.</text>
</comment>
<gene>
    <name evidence="2" type="ORF">JM93_03054</name>
</gene>
<accession>A0A562STP4</accession>
<feature type="domain" description="N-acetyltransferase" evidence="1">
    <location>
        <begin position="12"/>
        <end position="129"/>
    </location>
</feature>
<evidence type="ECO:0000313" key="3">
    <source>
        <dbReference type="Proteomes" id="UP000320593"/>
    </source>
</evidence>
<dbReference type="EMBL" id="VLLF01000007">
    <property type="protein sequence ID" value="TWI84719.1"/>
    <property type="molecule type" value="Genomic_DNA"/>
</dbReference>
<evidence type="ECO:0000313" key="2">
    <source>
        <dbReference type="EMBL" id="TWI84719.1"/>
    </source>
</evidence>
<proteinExistence type="predicted"/>
<dbReference type="InterPro" id="IPR051531">
    <property type="entry name" value="N-acetyltransferase"/>
</dbReference>
<name>A0A562STP4_9HYPH</name>
<protein>
    <submittedName>
        <fullName evidence="2">Acetyltransferase (GNAT) family protein</fullName>
    </submittedName>
</protein>
<reference evidence="2 3" key="1">
    <citation type="submission" date="2019-07" db="EMBL/GenBank/DDBJ databases">
        <title>Genomic Encyclopedia of Archaeal and Bacterial Type Strains, Phase II (KMG-II): from individual species to whole genera.</title>
        <authorList>
            <person name="Goeker M."/>
        </authorList>
    </citation>
    <scope>NUCLEOTIDE SEQUENCE [LARGE SCALE GENOMIC DNA]</scope>
    <source>
        <strain evidence="2 3">ATCC BAA-252</strain>
    </source>
</reference>
<dbReference type="PANTHER" id="PTHR43792">
    <property type="entry name" value="GNAT FAMILY, PUTATIVE (AFU_ORTHOLOGUE AFUA_3G00765)-RELATED-RELATED"/>
    <property type="match status" value="1"/>
</dbReference>
<dbReference type="InterPro" id="IPR000182">
    <property type="entry name" value="GNAT_dom"/>
</dbReference>
<evidence type="ECO:0000259" key="1">
    <source>
        <dbReference type="Pfam" id="PF13302"/>
    </source>
</evidence>
<sequence length="136" mass="15249">MSEPVAPIRTQRLLLRPFVHSDADALFDYQSLEEVARYHYWEPRTREEIHRKLDDWVEMNALSGEGTLGFAICRADGGGLIGDISLRITNAEAGQAEIGFSLHPGRQGKGYAFEAASAFLEFGFGTLKLFRSMRRA</sequence>
<dbReference type="RefSeq" id="WP_244300851.1">
    <property type="nucleotide sequence ID" value="NZ_SMLY01000042.1"/>
</dbReference>